<feature type="non-terminal residue" evidence="1">
    <location>
        <position position="1"/>
    </location>
</feature>
<feature type="non-terminal residue" evidence="1">
    <location>
        <position position="59"/>
    </location>
</feature>
<evidence type="ECO:0000313" key="1">
    <source>
        <dbReference type="EMBL" id="CAM9455732.1"/>
    </source>
</evidence>
<sequence>APFAHLSCGPHQEIHTHNLSRPFSGLWRFREATRTFVRWATELVLRCVEAWWASLTPSA</sequence>
<name>A0AC59Y891_RANTA</name>
<reference evidence="1" key="1">
    <citation type="submission" date="2023-05" db="EMBL/GenBank/DDBJ databases">
        <authorList>
            <consortium name="ELIXIR-Norway"/>
        </authorList>
    </citation>
    <scope>NUCLEOTIDE SEQUENCE</scope>
</reference>
<dbReference type="EMBL" id="OX596095">
    <property type="protein sequence ID" value="CAM9455732.1"/>
    <property type="molecule type" value="Genomic_DNA"/>
</dbReference>
<dbReference type="Proteomes" id="UP001162501">
    <property type="component" value="Chromosome 11"/>
</dbReference>
<proteinExistence type="predicted"/>
<organism evidence="1 2">
    <name type="scientific">Rangifer tarandus platyrhynchus</name>
    <name type="common">Svalbard reindeer</name>
    <dbReference type="NCBI Taxonomy" id="3082113"/>
    <lineage>
        <taxon>Eukaryota</taxon>
        <taxon>Metazoa</taxon>
        <taxon>Chordata</taxon>
        <taxon>Craniata</taxon>
        <taxon>Vertebrata</taxon>
        <taxon>Euteleostomi</taxon>
        <taxon>Mammalia</taxon>
        <taxon>Eutheria</taxon>
        <taxon>Laurasiatheria</taxon>
        <taxon>Artiodactyla</taxon>
        <taxon>Ruminantia</taxon>
        <taxon>Pecora</taxon>
        <taxon>Cervidae</taxon>
        <taxon>Odocoileinae</taxon>
        <taxon>Rangifer</taxon>
    </lineage>
</organism>
<gene>
    <name evidence="1" type="ORF">MRATA1EN22A_LOCUS2749</name>
</gene>
<reference evidence="1" key="2">
    <citation type="submission" date="2025-03" db="EMBL/GenBank/DDBJ databases">
        <authorList>
            <consortium name="ELIXIR-Norway"/>
            <consortium name="Elixir Norway"/>
        </authorList>
    </citation>
    <scope>NUCLEOTIDE SEQUENCE</scope>
</reference>
<accession>A0AC59Y891</accession>
<evidence type="ECO:0000313" key="2">
    <source>
        <dbReference type="Proteomes" id="UP001162501"/>
    </source>
</evidence>
<protein>
    <submittedName>
        <fullName evidence="1">Uncharacterized protein</fullName>
    </submittedName>
</protein>